<protein>
    <submittedName>
        <fullName evidence="8">SH3 and multiple ankyrin repeat domains 1</fullName>
    </submittedName>
</protein>
<reference evidence="8" key="2">
    <citation type="submission" date="2025-09" db="UniProtKB">
        <authorList>
            <consortium name="Ensembl"/>
        </authorList>
    </citation>
    <scope>IDENTIFICATION</scope>
</reference>
<dbReference type="Gene3D" id="1.25.40.20">
    <property type="entry name" value="Ankyrin repeat-containing domain"/>
    <property type="match status" value="1"/>
</dbReference>
<dbReference type="InterPro" id="IPR036770">
    <property type="entry name" value="Ankyrin_rpt-contain_sf"/>
</dbReference>
<dbReference type="Pfam" id="PF12796">
    <property type="entry name" value="Ank_2"/>
    <property type="match status" value="2"/>
</dbReference>
<dbReference type="Proteomes" id="UP001108240">
    <property type="component" value="Unplaced"/>
</dbReference>
<accession>A0A9J8DBI9</accession>
<name>A0A9J8DBI9_CYPCA</name>
<dbReference type="SMART" id="SM00248">
    <property type="entry name" value="ANK"/>
    <property type="match status" value="6"/>
</dbReference>
<dbReference type="PROSITE" id="PS50297">
    <property type="entry name" value="ANK_REP_REGION"/>
    <property type="match status" value="1"/>
</dbReference>
<keyword evidence="9" id="KW-1185">Reference proteome</keyword>
<organism evidence="8 9">
    <name type="scientific">Cyprinus carpio carpio</name>
    <dbReference type="NCBI Taxonomy" id="630221"/>
    <lineage>
        <taxon>Eukaryota</taxon>
        <taxon>Metazoa</taxon>
        <taxon>Chordata</taxon>
        <taxon>Craniata</taxon>
        <taxon>Vertebrata</taxon>
        <taxon>Euteleostomi</taxon>
        <taxon>Actinopterygii</taxon>
        <taxon>Neopterygii</taxon>
        <taxon>Teleostei</taxon>
        <taxon>Ostariophysi</taxon>
        <taxon>Cypriniformes</taxon>
        <taxon>Cyprinidae</taxon>
        <taxon>Cyprininae</taxon>
        <taxon>Cyprinus</taxon>
    </lineage>
</organism>
<comment type="similarity">
    <text evidence="1">Belongs to the SHANK family.</text>
</comment>
<reference evidence="8" key="1">
    <citation type="submission" date="2025-08" db="UniProtKB">
        <authorList>
            <consortium name="Ensembl"/>
        </authorList>
    </citation>
    <scope>IDENTIFICATION</scope>
</reference>
<dbReference type="InterPro" id="IPR036028">
    <property type="entry name" value="SH3-like_dom_sf"/>
</dbReference>
<dbReference type="CDD" id="cd11832">
    <property type="entry name" value="SH3_Shank"/>
    <property type="match status" value="1"/>
</dbReference>
<feature type="domain" description="PDZ" evidence="7">
    <location>
        <begin position="470"/>
        <end position="564"/>
    </location>
</feature>
<dbReference type="InterPro" id="IPR001478">
    <property type="entry name" value="PDZ"/>
</dbReference>
<evidence type="ECO:0000259" key="7">
    <source>
        <dbReference type="PROSITE" id="PS50106"/>
    </source>
</evidence>
<evidence type="ECO:0000256" key="4">
    <source>
        <dbReference type="PROSITE-ProRule" id="PRU00023"/>
    </source>
</evidence>
<feature type="repeat" description="ANK" evidence="4">
    <location>
        <begin position="240"/>
        <end position="272"/>
    </location>
</feature>
<feature type="repeat" description="ANK" evidence="4">
    <location>
        <begin position="273"/>
        <end position="305"/>
    </location>
</feature>
<dbReference type="AlphaFoldDB" id="A0A9J8DBI9"/>
<evidence type="ECO:0000256" key="2">
    <source>
        <dbReference type="ARBA" id="ARBA00022443"/>
    </source>
</evidence>
<dbReference type="FunFam" id="3.10.20.90:FF:000029">
    <property type="entry name" value="SH3 and multiple ankyrin repeat domains protein 1"/>
    <property type="match status" value="1"/>
</dbReference>
<dbReference type="Gene3D" id="3.10.20.90">
    <property type="entry name" value="Phosphatidylinositol 3-kinase Catalytic Subunit, Chain A, domain 1"/>
    <property type="match status" value="1"/>
</dbReference>
<dbReference type="Ensembl" id="ENSCCRT00000106556.1">
    <property type="protein sequence ID" value="ENSCCRP00000175636.1"/>
    <property type="gene ID" value="ENSCCRG00000074616.1"/>
</dbReference>
<evidence type="ECO:0000259" key="6">
    <source>
        <dbReference type="PROSITE" id="PS50002"/>
    </source>
</evidence>
<dbReference type="Gene3D" id="2.30.30.40">
    <property type="entry name" value="SH3 Domains"/>
    <property type="match status" value="1"/>
</dbReference>
<dbReference type="PANTHER" id="PTHR24135:SF3">
    <property type="entry name" value="SH3 AND MULTIPLE ANKYRIN REPEAT DOMAINS PROTEIN 1"/>
    <property type="match status" value="1"/>
</dbReference>
<dbReference type="GO" id="GO:0014069">
    <property type="term" value="C:postsynaptic density"/>
    <property type="evidence" value="ECO:0007669"/>
    <property type="project" value="TreeGrafter"/>
</dbReference>
<evidence type="ECO:0000256" key="1">
    <source>
        <dbReference type="ARBA" id="ARBA00010508"/>
    </source>
</evidence>
<dbReference type="Gene3D" id="2.30.42.10">
    <property type="match status" value="1"/>
</dbReference>
<evidence type="ECO:0000256" key="3">
    <source>
        <dbReference type="ARBA" id="ARBA00022481"/>
    </source>
</evidence>
<dbReference type="FunFam" id="2.30.42.10:FF:000018">
    <property type="entry name" value="SH3 and multiple ankyrin repeat domains protein 2"/>
    <property type="match status" value="1"/>
</dbReference>
<dbReference type="GeneTree" id="ENSGT00940000153561"/>
<evidence type="ECO:0000313" key="8">
    <source>
        <dbReference type="Ensembl" id="ENSCCRP00000175636.1"/>
    </source>
</evidence>
<dbReference type="FunFam" id="1.25.40.20:FF:000063">
    <property type="entry name" value="SH3 and multiple ankyrin repeat domains protein 1"/>
    <property type="match status" value="1"/>
</dbReference>
<dbReference type="PROSITE" id="PS50002">
    <property type="entry name" value="SH3"/>
    <property type="match status" value="1"/>
</dbReference>
<evidence type="ECO:0000256" key="5">
    <source>
        <dbReference type="PROSITE-ProRule" id="PRU00192"/>
    </source>
</evidence>
<dbReference type="PROSITE" id="PS50106">
    <property type="entry name" value="PDZ"/>
    <property type="match status" value="1"/>
</dbReference>
<dbReference type="Pfam" id="PF17820">
    <property type="entry name" value="PDZ_6"/>
    <property type="match status" value="1"/>
</dbReference>
<keyword evidence="2 5" id="KW-0728">SH3 domain</keyword>
<dbReference type="SMART" id="SM00326">
    <property type="entry name" value="SH3"/>
    <property type="match status" value="1"/>
</dbReference>
<dbReference type="SUPFAM" id="SSF50044">
    <property type="entry name" value="SH3-domain"/>
    <property type="match status" value="1"/>
</dbReference>
<dbReference type="SUPFAM" id="SSF48403">
    <property type="entry name" value="Ankyrin repeat"/>
    <property type="match status" value="1"/>
</dbReference>
<dbReference type="InterPro" id="IPR001452">
    <property type="entry name" value="SH3_domain"/>
</dbReference>
<evidence type="ECO:0000313" key="9">
    <source>
        <dbReference type="Proteomes" id="UP001108240"/>
    </source>
</evidence>
<dbReference type="GO" id="GO:0045211">
    <property type="term" value="C:postsynaptic membrane"/>
    <property type="evidence" value="ECO:0007669"/>
    <property type="project" value="TreeGrafter"/>
</dbReference>
<dbReference type="InterPro" id="IPR051569">
    <property type="entry name" value="SHANK"/>
</dbReference>
<dbReference type="GO" id="GO:0035255">
    <property type="term" value="F:ionotropic glutamate receptor binding"/>
    <property type="evidence" value="ECO:0007669"/>
    <property type="project" value="TreeGrafter"/>
</dbReference>
<dbReference type="GO" id="GO:0043197">
    <property type="term" value="C:dendritic spine"/>
    <property type="evidence" value="ECO:0007669"/>
    <property type="project" value="TreeGrafter"/>
</dbReference>
<proteinExistence type="inferred from homology"/>
<dbReference type="Pfam" id="PF07653">
    <property type="entry name" value="SH3_2"/>
    <property type="match status" value="1"/>
</dbReference>
<feature type="repeat" description="ANK" evidence="4">
    <location>
        <begin position="141"/>
        <end position="175"/>
    </location>
</feature>
<dbReference type="PANTHER" id="PTHR24135">
    <property type="entry name" value="SH3 AND MULTIPLE ANKYRIN REPEAT DOMAINS PROTEIN"/>
    <property type="match status" value="1"/>
</dbReference>
<dbReference type="GO" id="GO:0030160">
    <property type="term" value="F:synaptic receptor adaptor activity"/>
    <property type="evidence" value="ECO:0007669"/>
    <property type="project" value="TreeGrafter"/>
</dbReference>
<dbReference type="SMART" id="SM00228">
    <property type="entry name" value="PDZ"/>
    <property type="match status" value="1"/>
</dbReference>
<dbReference type="FunFam" id="2.30.30.40:FF:000025">
    <property type="entry name" value="SH3 and multiple ankyrin repeat domains protein 2"/>
    <property type="match status" value="1"/>
</dbReference>
<dbReference type="InterPro" id="IPR041489">
    <property type="entry name" value="PDZ_6"/>
</dbReference>
<dbReference type="PROSITE" id="PS50088">
    <property type="entry name" value="ANK_REPEAT"/>
    <property type="match status" value="3"/>
</dbReference>
<sequence>MSWQEPGSTCRVGCKCLRFNPDATVWKAKQQVLCSLTESLRDVLNYGLFQPATDGHDAKFLEEERPLREYPQSFEKGVPYLEFRYKTRVYKQTNLDEKHLAKLHTKASLKKFMDYIQAGAVEKVAKLVDKGLDPNYHDPETGETPLTLAVQTEPGGGEIIRVLVMGGAHIDFRAKDGLTPLHKAVRAHAHTSLLSLGASPDYKDSRGLTPLYHTVLIGGDTSCCETLLFHRAKLGLRDENGWDETHQACQNGNSQHLEHLLFYGADSSSQNASGNTALHISALYNKESCARILLYRGANKDTKNNSGQTSFQVAVMSGHFELGEIIKNHRESDVGKEQKFILVVPVFLFSGSISSQGTASGQRRRLYSAVPGRVFVATRSHSAQGDREISFNKGDKVKVLSVGEGGYWEGTIRGRTGWFPSDCVEEVALRSLEPRSESRSDRAKRLFRHYTVGSYDSFDAPSDYIIKEKTVLLQKKDNEGFGFVLRGAKAQTPIEEFTPTPAFPALQYLESVDEGGVAWRAGLRMGDFLIEVNGQNVVKVGHRQVVNMIRQGGNSLMVKVVMVTRNPDMEEGVRKKSKRYKFTQQRQQ</sequence>
<feature type="domain" description="SH3" evidence="6">
    <location>
        <begin position="370"/>
        <end position="429"/>
    </location>
</feature>
<dbReference type="InterPro" id="IPR036034">
    <property type="entry name" value="PDZ_sf"/>
</dbReference>
<dbReference type="InterPro" id="IPR002110">
    <property type="entry name" value="Ankyrin_rpt"/>
</dbReference>
<dbReference type="SUPFAM" id="SSF50156">
    <property type="entry name" value="PDZ domain-like"/>
    <property type="match status" value="1"/>
</dbReference>
<dbReference type="CDD" id="cd06746">
    <property type="entry name" value="PDZ_SHANK1_3-like"/>
    <property type="match status" value="1"/>
</dbReference>
<keyword evidence="4" id="KW-0040">ANK repeat</keyword>
<keyword evidence="3" id="KW-0488">Methylation</keyword>